<evidence type="ECO:0000313" key="2">
    <source>
        <dbReference type="Proteomes" id="UP000271098"/>
    </source>
</evidence>
<dbReference type="OrthoDB" id="10571016at2759"/>
<proteinExistence type="predicted"/>
<protein>
    <submittedName>
        <fullName evidence="1 3">Uncharacterized protein</fullName>
    </submittedName>
</protein>
<organism evidence="3">
    <name type="scientific">Gongylonema pulchrum</name>
    <dbReference type="NCBI Taxonomy" id="637853"/>
    <lineage>
        <taxon>Eukaryota</taxon>
        <taxon>Metazoa</taxon>
        <taxon>Ecdysozoa</taxon>
        <taxon>Nematoda</taxon>
        <taxon>Chromadorea</taxon>
        <taxon>Rhabditida</taxon>
        <taxon>Spirurina</taxon>
        <taxon>Spiruromorpha</taxon>
        <taxon>Spiruroidea</taxon>
        <taxon>Gongylonematidae</taxon>
        <taxon>Gongylonema</taxon>
    </lineage>
</organism>
<dbReference type="AlphaFoldDB" id="A0A183DWB9"/>
<gene>
    <name evidence="1" type="ORF">GPUH_LOCUS13008</name>
</gene>
<evidence type="ECO:0000313" key="3">
    <source>
        <dbReference type="WBParaSite" id="GPUH_0001302401-mRNA-1"/>
    </source>
</evidence>
<evidence type="ECO:0000313" key="1">
    <source>
        <dbReference type="EMBL" id="VDN21473.1"/>
    </source>
</evidence>
<reference evidence="3" key="1">
    <citation type="submission" date="2016-06" db="UniProtKB">
        <authorList>
            <consortium name="WormBaseParasite"/>
        </authorList>
    </citation>
    <scope>IDENTIFICATION</scope>
</reference>
<accession>A0A183DWB9</accession>
<dbReference type="EMBL" id="UYRT01079832">
    <property type="protein sequence ID" value="VDN21473.1"/>
    <property type="molecule type" value="Genomic_DNA"/>
</dbReference>
<name>A0A183DWB9_9BILA</name>
<dbReference type="WBParaSite" id="GPUH_0001302401-mRNA-1">
    <property type="protein sequence ID" value="GPUH_0001302401-mRNA-1"/>
    <property type="gene ID" value="GPUH_0001302401"/>
</dbReference>
<dbReference type="Proteomes" id="UP000271098">
    <property type="component" value="Unassembled WGS sequence"/>
</dbReference>
<reference evidence="1 2" key="2">
    <citation type="submission" date="2018-11" db="EMBL/GenBank/DDBJ databases">
        <authorList>
            <consortium name="Pathogen Informatics"/>
        </authorList>
    </citation>
    <scope>NUCLEOTIDE SEQUENCE [LARGE SCALE GENOMIC DNA]</scope>
</reference>
<keyword evidence="2" id="KW-1185">Reference proteome</keyword>
<sequence>MLVSLHQVKREPEDPSLLAPVAKCNETSSTVPLDLRSGKTELKQQQQQQQLSNALVLEPTRNTTAETGVSSSGAAFVLDTRFYACWRNFSAPLTIFAPATGVPASAATVFTPITEMVRILQQAQMFSSQRQNGVSSAQQRNFNLLQLMQQEQSDAGK</sequence>